<feature type="transmembrane region" description="Helical" evidence="7">
    <location>
        <begin position="296"/>
        <end position="316"/>
    </location>
</feature>
<keyword evidence="5 7" id="KW-1133">Transmembrane helix</keyword>
<dbReference type="CDD" id="cd06261">
    <property type="entry name" value="TM_PBP2"/>
    <property type="match status" value="1"/>
</dbReference>
<name>A0A387BT79_9MICO</name>
<keyword evidence="11" id="KW-1185">Reference proteome</keyword>
<evidence type="ECO:0000256" key="6">
    <source>
        <dbReference type="ARBA" id="ARBA00023136"/>
    </source>
</evidence>
<dbReference type="SUPFAM" id="SSF160964">
    <property type="entry name" value="MalF N-terminal region-like"/>
    <property type="match status" value="1"/>
</dbReference>
<dbReference type="InterPro" id="IPR000515">
    <property type="entry name" value="MetI-like"/>
</dbReference>
<evidence type="ECO:0000256" key="1">
    <source>
        <dbReference type="ARBA" id="ARBA00004651"/>
    </source>
</evidence>
<comment type="similarity">
    <text evidence="7">Belongs to the binding-protein-dependent transport system permease family.</text>
</comment>
<dbReference type="Proteomes" id="UP000275069">
    <property type="component" value="Chromosome"/>
</dbReference>
<sequence length="325" mass="34969">MARPPPLGPELRGASLSSTTDAAAPLGERTRVGRASRSAGARLRISFWFAVPALVFFAAIVVYPTVQGVYYAFTDWSGLGSEINFVGIQNFVSLFSSPDTSGALWHTLLMAGSITIAQNAIGLLLAMGLSSRIRSRNVLRTLLFAPVVMTPIIVGYVWQFIFVPGGAFAQFTALLGAKDGGLNVLGETSTAIWGIIAIVVWQYAGYSMVIYLAGMQNIPEEVTEAAALDGAGSVKRFAFVTWPLLRTPTVINITLSLITSFKLFDQVIATTQGGPGNSTQTLSTLLYNEAFLYNRYGYGIALGLIVFILIAVISFGQMRVFRERG</sequence>
<proteinExistence type="inferred from homology"/>
<organism evidence="10 11">
    <name type="scientific">Gryllotalpicola protaetiae</name>
    <dbReference type="NCBI Taxonomy" id="2419771"/>
    <lineage>
        <taxon>Bacteria</taxon>
        <taxon>Bacillati</taxon>
        <taxon>Actinomycetota</taxon>
        <taxon>Actinomycetes</taxon>
        <taxon>Micrococcales</taxon>
        <taxon>Microbacteriaceae</taxon>
        <taxon>Gryllotalpicola</taxon>
    </lineage>
</organism>
<evidence type="ECO:0000259" key="9">
    <source>
        <dbReference type="PROSITE" id="PS50928"/>
    </source>
</evidence>
<dbReference type="InterPro" id="IPR051393">
    <property type="entry name" value="ABC_transporter_permease"/>
</dbReference>
<accession>A0A387BT79</accession>
<evidence type="ECO:0000313" key="11">
    <source>
        <dbReference type="Proteomes" id="UP000275069"/>
    </source>
</evidence>
<keyword evidence="2 7" id="KW-0813">Transport</keyword>
<gene>
    <name evidence="10" type="ORF">D7I44_11800</name>
</gene>
<dbReference type="PANTHER" id="PTHR30193:SF37">
    <property type="entry name" value="INNER MEMBRANE ABC TRANSPORTER PERMEASE PROTEIN YCJO"/>
    <property type="match status" value="1"/>
</dbReference>
<keyword evidence="4 7" id="KW-0812">Transmembrane</keyword>
<reference evidence="10 11" key="1">
    <citation type="submission" date="2018-09" db="EMBL/GenBank/DDBJ databases">
        <title>Genome sequencing of strain 2DFW10M-5.</title>
        <authorList>
            <person name="Heo J."/>
            <person name="Kim S.-J."/>
            <person name="Kwon S.-W."/>
        </authorList>
    </citation>
    <scope>NUCLEOTIDE SEQUENCE [LARGE SCALE GENOMIC DNA]</scope>
    <source>
        <strain evidence="10 11">2DFW10M-5</strain>
    </source>
</reference>
<dbReference type="Pfam" id="PF00528">
    <property type="entry name" value="BPD_transp_1"/>
    <property type="match status" value="1"/>
</dbReference>
<feature type="transmembrane region" description="Helical" evidence="7">
    <location>
        <begin position="192"/>
        <end position="213"/>
    </location>
</feature>
<dbReference type="KEGG" id="gry:D7I44_11800"/>
<dbReference type="PANTHER" id="PTHR30193">
    <property type="entry name" value="ABC TRANSPORTER PERMEASE PROTEIN"/>
    <property type="match status" value="1"/>
</dbReference>
<evidence type="ECO:0000256" key="3">
    <source>
        <dbReference type="ARBA" id="ARBA00022475"/>
    </source>
</evidence>
<keyword evidence="6 7" id="KW-0472">Membrane</keyword>
<dbReference type="PROSITE" id="PS50928">
    <property type="entry name" value="ABC_TM1"/>
    <property type="match status" value="1"/>
</dbReference>
<evidence type="ECO:0000256" key="5">
    <source>
        <dbReference type="ARBA" id="ARBA00022989"/>
    </source>
</evidence>
<feature type="transmembrane region" description="Helical" evidence="7">
    <location>
        <begin position="138"/>
        <end position="161"/>
    </location>
</feature>
<evidence type="ECO:0000256" key="2">
    <source>
        <dbReference type="ARBA" id="ARBA00022448"/>
    </source>
</evidence>
<feature type="domain" description="ABC transmembrane type-1" evidence="9">
    <location>
        <begin position="104"/>
        <end position="317"/>
    </location>
</feature>
<dbReference type="SUPFAM" id="SSF161098">
    <property type="entry name" value="MetI-like"/>
    <property type="match status" value="1"/>
</dbReference>
<keyword evidence="3" id="KW-1003">Cell membrane</keyword>
<evidence type="ECO:0000256" key="4">
    <source>
        <dbReference type="ARBA" id="ARBA00022692"/>
    </source>
</evidence>
<dbReference type="GO" id="GO:0005886">
    <property type="term" value="C:plasma membrane"/>
    <property type="evidence" value="ECO:0007669"/>
    <property type="project" value="UniProtKB-SubCell"/>
</dbReference>
<evidence type="ECO:0000256" key="7">
    <source>
        <dbReference type="RuleBase" id="RU363032"/>
    </source>
</evidence>
<feature type="transmembrane region" description="Helical" evidence="7">
    <location>
        <begin position="45"/>
        <end position="66"/>
    </location>
</feature>
<evidence type="ECO:0000256" key="8">
    <source>
        <dbReference type="SAM" id="MobiDB-lite"/>
    </source>
</evidence>
<protein>
    <submittedName>
        <fullName evidence="10">Sugar ABC transporter permease</fullName>
    </submittedName>
</protein>
<dbReference type="InterPro" id="IPR035906">
    <property type="entry name" value="MetI-like_sf"/>
</dbReference>
<dbReference type="OrthoDB" id="3614395at2"/>
<evidence type="ECO:0000313" key="10">
    <source>
        <dbReference type="EMBL" id="AYG04147.1"/>
    </source>
</evidence>
<comment type="subcellular location">
    <subcellularLocation>
        <location evidence="1 7">Cell membrane</location>
        <topology evidence="1 7">Multi-pass membrane protein</topology>
    </subcellularLocation>
</comment>
<dbReference type="Gene3D" id="1.10.3720.10">
    <property type="entry name" value="MetI-like"/>
    <property type="match status" value="1"/>
</dbReference>
<dbReference type="AlphaFoldDB" id="A0A387BT79"/>
<dbReference type="EMBL" id="CP032624">
    <property type="protein sequence ID" value="AYG04147.1"/>
    <property type="molecule type" value="Genomic_DNA"/>
</dbReference>
<feature type="transmembrane region" description="Helical" evidence="7">
    <location>
        <begin position="103"/>
        <end position="126"/>
    </location>
</feature>
<dbReference type="GO" id="GO:0055085">
    <property type="term" value="P:transmembrane transport"/>
    <property type="evidence" value="ECO:0007669"/>
    <property type="project" value="InterPro"/>
</dbReference>
<feature type="region of interest" description="Disordered" evidence="8">
    <location>
        <begin position="1"/>
        <end position="20"/>
    </location>
</feature>